<dbReference type="Proteomes" id="UP000596742">
    <property type="component" value="Unassembled WGS sequence"/>
</dbReference>
<dbReference type="SMART" id="SM00137">
    <property type="entry name" value="MAM"/>
    <property type="match status" value="2"/>
</dbReference>
<evidence type="ECO:0000256" key="1">
    <source>
        <dbReference type="SAM" id="SignalP"/>
    </source>
</evidence>
<sequence length="540" mass="59668">MDRLILIHFGLVLVFTVFSETINATINCNFENGWCDWGYKQNSCFNWTIGSGKTVDKTSGPIADHSTGSSNGSYAVIYGRHSRNSSCTAVFHSPNLQLPGNNVLSFWYHMNGNGIGNLKVYLVSKGTRQSLWQKSGRQSPDWLLATIPISPGSYQIEFEATAKYHYGSDLAIDDIALTRASPSSLWTTTTSSPTTLTVASLPIHCNFEDGLCGFHTDNKKFPSVSWSRKSGTESLGSYIYLRGDNTTGTGSYLSLNIDEETALSGDKANLYLPAIRTRNMTCLTFAYSLPSHTSGSLQVFETDTKTGTATLIRQVSDYHGPNWKSTFVQFLPSADPLQIVIEGSYTGEPGCIVTIDDIHLEEGICDGYVQTTTTTTTTTTRPTTPTLPAMAIRETSSCQSEHGGLLRELSCDFTSDLCSYSKIDSTVHWQRKHGAGGSRWFAKIPERNDTKSGYYLTLNMSTWKVHHGEGILKTPDISIPSVCIEFWYSMPGTTSGIKVEIETSWGHVETIWQKTGKFNYGKWSKQALVINCFDRYKASI</sequence>
<dbReference type="CDD" id="cd06263">
    <property type="entry name" value="MAM"/>
    <property type="match status" value="2"/>
</dbReference>
<feature type="domain" description="MAM" evidence="2">
    <location>
        <begin position="409"/>
        <end position="540"/>
    </location>
</feature>
<evidence type="ECO:0000259" key="2">
    <source>
        <dbReference type="PROSITE" id="PS50060"/>
    </source>
</evidence>
<keyword evidence="1" id="KW-0732">Signal</keyword>
<keyword evidence="4" id="KW-1185">Reference proteome</keyword>
<dbReference type="InterPro" id="IPR013320">
    <property type="entry name" value="ConA-like_dom_sf"/>
</dbReference>
<name>A0A8B6EUK8_MYTGA</name>
<dbReference type="PANTHER" id="PTHR23282:SF101">
    <property type="entry name" value="MAM DOMAIN-CONTAINING PROTEIN"/>
    <property type="match status" value="1"/>
</dbReference>
<gene>
    <name evidence="3" type="ORF">MGAL_10B071469</name>
</gene>
<feature type="domain" description="MAM" evidence="2">
    <location>
        <begin position="203"/>
        <end position="367"/>
    </location>
</feature>
<feature type="domain" description="MAM" evidence="2">
    <location>
        <begin position="26"/>
        <end position="185"/>
    </location>
</feature>
<proteinExistence type="predicted"/>
<dbReference type="PANTHER" id="PTHR23282">
    <property type="entry name" value="APICAL ENDOSOMAL GLYCOPROTEIN PRECURSOR"/>
    <property type="match status" value="1"/>
</dbReference>
<protein>
    <recommendedName>
        <fullName evidence="2">MAM domain-containing protein</fullName>
    </recommendedName>
</protein>
<dbReference type="OrthoDB" id="6102619at2759"/>
<dbReference type="InterPro" id="IPR000998">
    <property type="entry name" value="MAM_dom"/>
</dbReference>
<dbReference type="Gene3D" id="2.60.120.200">
    <property type="match status" value="3"/>
</dbReference>
<dbReference type="EMBL" id="UYJE01005601">
    <property type="protein sequence ID" value="VDI38491.1"/>
    <property type="molecule type" value="Genomic_DNA"/>
</dbReference>
<feature type="signal peptide" evidence="1">
    <location>
        <begin position="1"/>
        <end position="24"/>
    </location>
</feature>
<feature type="chain" id="PRO_5032564270" description="MAM domain-containing protein" evidence="1">
    <location>
        <begin position="25"/>
        <end position="540"/>
    </location>
</feature>
<dbReference type="InterPro" id="IPR051560">
    <property type="entry name" value="MAM_domain-containing"/>
</dbReference>
<accession>A0A8B6EUK8</accession>
<dbReference type="AlphaFoldDB" id="A0A8B6EUK8"/>
<evidence type="ECO:0000313" key="3">
    <source>
        <dbReference type="EMBL" id="VDI38491.1"/>
    </source>
</evidence>
<dbReference type="GO" id="GO:0016020">
    <property type="term" value="C:membrane"/>
    <property type="evidence" value="ECO:0007669"/>
    <property type="project" value="InterPro"/>
</dbReference>
<organism evidence="3 4">
    <name type="scientific">Mytilus galloprovincialis</name>
    <name type="common">Mediterranean mussel</name>
    <dbReference type="NCBI Taxonomy" id="29158"/>
    <lineage>
        <taxon>Eukaryota</taxon>
        <taxon>Metazoa</taxon>
        <taxon>Spiralia</taxon>
        <taxon>Lophotrochozoa</taxon>
        <taxon>Mollusca</taxon>
        <taxon>Bivalvia</taxon>
        <taxon>Autobranchia</taxon>
        <taxon>Pteriomorphia</taxon>
        <taxon>Mytilida</taxon>
        <taxon>Mytiloidea</taxon>
        <taxon>Mytilidae</taxon>
        <taxon>Mytilinae</taxon>
        <taxon>Mytilus</taxon>
    </lineage>
</organism>
<evidence type="ECO:0000313" key="4">
    <source>
        <dbReference type="Proteomes" id="UP000596742"/>
    </source>
</evidence>
<dbReference type="SUPFAM" id="SSF49899">
    <property type="entry name" value="Concanavalin A-like lectins/glucanases"/>
    <property type="match status" value="3"/>
</dbReference>
<dbReference type="Pfam" id="PF00629">
    <property type="entry name" value="MAM"/>
    <property type="match status" value="3"/>
</dbReference>
<reference evidence="3" key="1">
    <citation type="submission" date="2018-11" db="EMBL/GenBank/DDBJ databases">
        <authorList>
            <person name="Alioto T."/>
            <person name="Alioto T."/>
        </authorList>
    </citation>
    <scope>NUCLEOTIDE SEQUENCE</scope>
</reference>
<comment type="caution">
    <text evidence="3">The sequence shown here is derived from an EMBL/GenBank/DDBJ whole genome shotgun (WGS) entry which is preliminary data.</text>
</comment>
<dbReference type="PROSITE" id="PS50060">
    <property type="entry name" value="MAM_2"/>
    <property type="match status" value="3"/>
</dbReference>